<name>A0A1B0A9C3_GLOPL</name>
<keyword evidence="2" id="KW-1185">Reference proteome</keyword>
<reference evidence="1" key="2">
    <citation type="submission" date="2020-05" db="UniProtKB">
        <authorList>
            <consortium name="EnsemblMetazoa"/>
        </authorList>
    </citation>
    <scope>IDENTIFICATION</scope>
    <source>
        <strain evidence="1">IAEA</strain>
    </source>
</reference>
<dbReference type="EnsemblMetazoa" id="GPAI038350-RA">
    <property type="protein sequence ID" value="GPAI038350-PA"/>
    <property type="gene ID" value="GPAI038350"/>
</dbReference>
<organism evidence="1 2">
    <name type="scientific">Glossina pallidipes</name>
    <name type="common">Tsetse fly</name>
    <dbReference type="NCBI Taxonomy" id="7398"/>
    <lineage>
        <taxon>Eukaryota</taxon>
        <taxon>Metazoa</taxon>
        <taxon>Ecdysozoa</taxon>
        <taxon>Arthropoda</taxon>
        <taxon>Hexapoda</taxon>
        <taxon>Insecta</taxon>
        <taxon>Pterygota</taxon>
        <taxon>Neoptera</taxon>
        <taxon>Endopterygota</taxon>
        <taxon>Diptera</taxon>
        <taxon>Brachycera</taxon>
        <taxon>Muscomorpha</taxon>
        <taxon>Hippoboscoidea</taxon>
        <taxon>Glossinidae</taxon>
        <taxon>Glossina</taxon>
    </lineage>
</organism>
<dbReference type="Proteomes" id="UP000092445">
    <property type="component" value="Unassembled WGS sequence"/>
</dbReference>
<reference evidence="2" key="1">
    <citation type="submission" date="2014-03" db="EMBL/GenBank/DDBJ databases">
        <authorList>
            <person name="Aksoy S."/>
            <person name="Warren W."/>
            <person name="Wilson R.K."/>
        </authorList>
    </citation>
    <scope>NUCLEOTIDE SEQUENCE [LARGE SCALE GENOMIC DNA]</scope>
    <source>
        <strain evidence="2">IAEA</strain>
    </source>
</reference>
<sequence length="256" mass="28765">MNGNEDCMKLNNSPEVLNVQSILIHCYGYGSQLSFYVIKSFHYPLLELQRLWALKCNKPPRFEFFGMVPYNRHDDIFSHGIYAITDQPETLNSTPNCVDSASSRGVVLADITGFSLGGECIRNISRGKIFIERSTMGGVMNDERYSGSVSIKPVKRDRNSECIGGNKVIWENAALLLNDQLTDIESLRRMSVRCKQLMPSVTENLFFIQLTGSAGYLSHMWICSGDQTGLQAEGVGILCTWHYRIRYSALPTDLAN</sequence>
<evidence type="ECO:0000313" key="2">
    <source>
        <dbReference type="Proteomes" id="UP000092445"/>
    </source>
</evidence>
<accession>A0A1B0A9C3</accession>
<dbReference type="VEuPathDB" id="VectorBase:GPAI038350"/>
<protein>
    <submittedName>
        <fullName evidence="1">Uncharacterized protein</fullName>
    </submittedName>
</protein>
<proteinExistence type="predicted"/>
<evidence type="ECO:0000313" key="1">
    <source>
        <dbReference type="EnsemblMetazoa" id="GPAI038350-PA"/>
    </source>
</evidence>
<dbReference type="AlphaFoldDB" id="A0A1B0A9C3"/>